<evidence type="ECO:0000313" key="3">
    <source>
        <dbReference type="EMBL" id="CAL1530752.1"/>
    </source>
</evidence>
<comment type="caution">
    <text evidence="3">The sequence shown here is derived from an EMBL/GenBank/DDBJ whole genome shotgun (WGS) entry which is preliminary data.</text>
</comment>
<evidence type="ECO:0000256" key="1">
    <source>
        <dbReference type="SAM" id="MobiDB-lite"/>
    </source>
</evidence>
<organism evidence="3 4">
    <name type="scientific">Lymnaea stagnalis</name>
    <name type="common">Great pond snail</name>
    <name type="synonym">Helix stagnalis</name>
    <dbReference type="NCBI Taxonomy" id="6523"/>
    <lineage>
        <taxon>Eukaryota</taxon>
        <taxon>Metazoa</taxon>
        <taxon>Spiralia</taxon>
        <taxon>Lophotrochozoa</taxon>
        <taxon>Mollusca</taxon>
        <taxon>Gastropoda</taxon>
        <taxon>Heterobranchia</taxon>
        <taxon>Euthyneura</taxon>
        <taxon>Panpulmonata</taxon>
        <taxon>Hygrophila</taxon>
        <taxon>Lymnaeoidea</taxon>
        <taxon>Lymnaeidae</taxon>
        <taxon>Lymnaea</taxon>
    </lineage>
</organism>
<evidence type="ECO:0000256" key="2">
    <source>
        <dbReference type="SAM" id="SignalP"/>
    </source>
</evidence>
<feature type="signal peptide" evidence="2">
    <location>
        <begin position="1"/>
        <end position="22"/>
    </location>
</feature>
<feature type="chain" id="PRO_5043987926" evidence="2">
    <location>
        <begin position="23"/>
        <end position="191"/>
    </location>
</feature>
<protein>
    <submittedName>
        <fullName evidence="3">Uncharacterized protein</fullName>
    </submittedName>
</protein>
<name>A0AAV2HAF9_LYMST</name>
<keyword evidence="4" id="KW-1185">Reference proteome</keyword>
<keyword evidence="2" id="KW-0732">Signal</keyword>
<gene>
    <name evidence="3" type="ORF">GSLYS_00004877001</name>
</gene>
<dbReference type="EMBL" id="CAXITT010000075">
    <property type="protein sequence ID" value="CAL1530752.1"/>
    <property type="molecule type" value="Genomic_DNA"/>
</dbReference>
<sequence length="191" mass="19455">MDGPGITLLASIMVLLCPPTAPQGYIPPNYAPPQNYNLPRNSYPPPPTNFYPPPPPANYFPLPPNQGGAHPFPNMVNGPLPPLPPIGPSPDINNPMPAEAVGAGSFHGFGTSPMEAEVEAGVDPNAGGGGGGAAISQPTSLLSSQGGQHQPASLLDAYYGTRPGTSSGGDNAFGGAAGNLFGAYMMNEYIF</sequence>
<dbReference type="Proteomes" id="UP001497497">
    <property type="component" value="Unassembled WGS sequence"/>
</dbReference>
<evidence type="ECO:0000313" key="4">
    <source>
        <dbReference type="Proteomes" id="UP001497497"/>
    </source>
</evidence>
<dbReference type="AlphaFoldDB" id="A0AAV2HAF9"/>
<accession>A0AAV2HAF9</accession>
<feature type="region of interest" description="Disordered" evidence="1">
    <location>
        <begin position="125"/>
        <end position="149"/>
    </location>
</feature>
<reference evidence="3 4" key="1">
    <citation type="submission" date="2024-04" db="EMBL/GenBank/DDBJ databases">
        <authorList>
            <consortium name="Genoscope - CEA"/>
            <person name="William W."/>
        </authorList>
    </citation>
    <scope>NUCLEOTIDE SEQUENCE [LARGE SCALE GENOMIC DNA]</scope>
</reference>
<feature type="compositionally biased region" description="Polar residues" evidence="1">
    <location>
        <begin position="136"/>
        <end position="149"/>
    </location>
</feature>
<proteinExistence type="predicted"/>